<dbReference type="InterPro" id="IPR013809">
    <property type="entry name" value="ENTH"/>
</dbReference>
<evidence type="ECO:0000313" key="8">
    <source>
        <dbReference type="EMBL" id="KAK4388774.1"/>
    </source>
</evidence>
<evidence type="ECO:0000256" key="6">
    <source>
        <dbReference type="SAM" id="MobiDB-lite"/>
    </source>
</evidence>
<dbReference type="GO" id="GO:0006897">
    <property type="term" value="P:endocytosis"/>
    <property type="evidence" value="ECO:0007669"/>
    <property type="project" value="TreeGrafter"/>
</dbReference>
<evidence type="ECO:0000256" key="3">
    <source>
        <dbReference type="ARBA" id="ARBA00010130"/>
    </source>
</evidence>
<feature type="compositionally biased region" description="Basic and acidic residues" evidence="6">
    <location>
        <begin position="211"/>
        <end position="228"/>
    </location>
</feature>
<dbReference type="Proteomes" id="UP001289374">
    <property type="component" value="Unassembled WGS sequence"/>
</dbReference>
<dbReference type="AlphaFoldDB" id="A0AAE2BKL4"/>
<sequence>MDFMKVFDQTVREIKREVNLKVLKVPEIEQKVLDATDDEPWGPHGSVLAEIAQATKKFTECQMVMNVLWTRLTETGKNWRFVYKSLTVIEYLVAHGSERAVDDIIEHTFQISSLTSFEYVEPSGKDVGINVRKKAEKIVALLNSKDKIQEARNKAAANREKYVGLSSSGITYKSSAASFTSSSFKNSDRYGGFGNTGDSEMFKDSFKDKGQYGEDKFEKPTKPKKDSSRYGSPCCYIQPATASCLLYFYEYAKEFYKLSSRTLRLFNNLASCMDQDSPVPGASRASTKVSKTNEYASVTSQNASSDKYDEDFDDFDPRGTSSAKPSSASHQVDLFGQEFVGDLLDAPVSVPTDKSDSLDHNPSEVDLFADAAFVSAAPSPGGVENHEHLTNVDLFASQPAPSAVSTTMDFFAAPDPPSQLDNKASKSDATVNVVDPFADVPLNNFEGSDPFGAFTSHTDPISTISHQNSPSDGSHANIKGSSTETRLPSKKDSFQVKSGIWADSLSRGLIDLNITAPKKVNLADVGIIGGLTDGPEEKEKGPMPSFYMGSAMGAGSLVGKSGFTSASTNNDFFSGLSSQQYQFGGFQK</sequence>
<organism evidence="8 9">
    <name type="scientific">Sesamum angolense</name>
    <dbReference type="NCBI Taxonomy" id="2727404"/>
    <lineage>
        <taxon>Eukaryota</taxon>
        <taxon>Viridiplantae</taxon>
        <taxon>Streptophyta</taxon>
        <taxon>Embryophyta</taxon>
        <taxon>Tracheophyta</taxon>
        <taxon>Spermatophyta</taxon>
        <taxon>Magnoliopsida</taxon>
        <taxon>eudicotyledons</taxon>
        <taxon>Gunneridae</taxon>
        <taxon>Pentapetalae</taxon>
        <taxon>asterids</taxon>
        <taxon>lamiids</taxon>
        <taxon>Lamiales</taxon>
        <taxon>Pedaliaceae</taxon>
        <taxon>Sesamum</taxon>
    </lineage>
</organism>
<name>A0AAE2BKL4_9LAMI</name>
<dbReference type="Gene3D" id="1.25.40.90">
    <property type="match status" value="1"/>
</dbReference>
<evidence type="ECO:0000256" key="4">
    <source>
        <dbReference type="ARBA" id="ARBA00023034"/>
    </source>
</evidence>
<dbReference type="FunFam" id="1.25.40.90:FF:000006">
    <property type="entry name" value="Clathrin interactor 1"/>
    <property type="match status" value="1"/>
</dbReference>
<accession>A0AAE2BKL4</accession>
<dbReference type="PROSITE" id="PS50942">
    <property type="entry name" value="ENTH"/>
    <property type="match status" value="1"/>
</dbReference>
<feature type="region of interest" description="Disordered" evidence="6">
    <location>
        <begin position="453"/>
        <end position="491"/>
    </location>
</feature>
<feature type="compositionally biased region" description="Polar residues" evidence="6">
    <location>
        <begin position="319"/>
        <end position="330"/>
    </location>
</feature>
<dbReference type="Pfam" id="PF01417">
    <property type="entry name" value="ENTH"/>
    <property type="match status" value="1"/>
</dbReference>
<dbReference type="GO" id="GO:0030125">
    <property type="term" value="C:clathrin vesicle coat"/>
    <property type="evidence" value="ECO:0007669"/>
    <property type="project" value="TreeGrafter"/>
</dbReference>
<reference evidence="8" key="2">
    <citation type="journal article" date="2024" name="Plant">
        <title>Genomic evolution and insights into agronomic trait innovations of Sesamum species.</title>
        <authorList>
            <person name="Miao H."/>
            <person name="Wang L."/>
            <person name="Qu L."/>
            <person name="Liu H."/>
            <person name="Sun Y."/>
            <person name="Le M."/>
            <person name="Wang Q."/>
            <person name="Wei S."/>
            <person name="Zheng Y."/>
            <person name="Lin W."/>
            <person name="Duan Y."/>
            <person name="Cao H."/>
            <person name="Xiong S."/>
            <person name="Wang X."/>
            <person name="Wei L."/>
            <person name="Li C."/>
            <person name="Ma Q."/>
            <person name="Ju M."/>
            <person name="Zhao R."/>
            <person name="Li G."/>
            <person name="Mu C."/>
            <person name="Tian Q."/>
            <person name="Mei H."/>
            <person name="Zhang T."/>
            <person name="Gao T."/>
            <person name="Zhang H."/>
        </authorList>
    </citation>
    <scope>NUCLEOTIDE SEQUENCE</scope>
    <source>
        <strain evidence="8">K16</strain>
    </source>
</reference>
<keyword evidence="9" id="KW-1185">Reference proteome</keyword>
<evidence type="ECO:0000259" key="7">
    <source>
        <dbReference type="PROSITE" id="PS50942"/>
    </source>
</evidence>
<comment type="subcellular location">
    <subcellularLocation>
        <location evidence="1">Cytoplasmic vesicle</location>
        <location evidence="1">Clathrin-coated vesicle</location>
    </subcellularLocation>
    <subcellularLocation>
        <location evidence="2">Golgi apparatus</location>
    </subcellularLocation>
</comment>
<evidence type="ECO:0000256" key="2">
    <source>
        <dbReference type="ARBA" id="ARBA00004555"/>
    </source>
</evidence>
<feature type="compositionally biased region" description="Polar residues" evidence="6">
    <location>
        <begin position="284"/>
        <end position="305"/>
    </location>
</feature>
<reference evidence="8" key="1">
    <citation type="submission" date="2020-06" db="EMBL/GenBank/DDBJ databases">
        <authorList>
            <person name="Li T."/>
            <person name="Hu X."/>
            <person name="Zhang T."/>
            <person name="Song X."/>
            <person name="Zhang H."/>
            <person name="Dai N."/>
            <person name="Sheng W."/>
            <person name="Hou X."/>
            <person name="Wei L."/>
        </authorList>
    </citation>
    <scope>NUCLEOTIDE SEQUENCE</scope>
    <source>
        <strain evidence="8">K16</strain>
        <tissue evidence="8">Leaf</tissue>
    </source>
</reference>
<dbReference type="InterPro" id="IPR008942">
    <property type="entry name" value="ENTH_VHS"/>
</dbReference>
<dbReference type="GO" id="GO:0005886">
    <property type="term" value="C:plasma membrane"/>
    <property type="evidence" value="ECO:0007669"/>
    <property type="project" value="TreeGrafter"/>
</dbReference>
<evidence type="ECO:0000313" key="9">
    <source>
        <dbReference type="Proteomes" id="UP001289374"/>
    </source>
</evidence>
<feature type="region of interest" description="Disordered" evidence="6">
    <location>
        <begin position="276"/>
        <end position="330"/>
    </location>
</feature>
<dbReference type="SMART" id="SM00273">
    <property type="entry name" value="ENTH"/>
    <property type="match status" value="1"/>
</dbReference>
<dbReference type="EMBL" id="JACGWL010000013">
    <property type="protein sequence ID" value="KAK4388774.1"/>
    <property type="molecule type" value="Genomic_DNA"/>
</dbReference>
<keyword evidence="5" id="KW-0968">Cytoplasmic vesicle</keyword>
<feature type="compositionally biased region" description="Polar residues" evidence="6">
    <location>
        <begin position="455"/>
        <end position="486"/>
    </location>
</feature>
<dbReference type="GO" id="GO:0005543">
    <property type="term" value="F:phospholipid binding"/>
    <property type="evidence" value="ECO:0007669"/>
    <property type="project" value="TreeGrafter"/>
</dbReference>
<evidence type="ECO:0000256" key="5">
    <source>
        <dbReference type="ARBA" id="ARBA00023329"/>
    </source>
</evidence>
<comment type="caution">
    <text evidence="8">The sequence shown here is derived from an EMBL/GenBank/DDBJ whole genome shotgun (WGS) entry which is preliminary data.</text>
</comment>
<dbReference type="GO" id="GO:0005768">
    <property type="term" value="C:endosome"/>
    <property type="evidence" value="ECO:0007669"/>
    <property type="project" value="TreeGrafter"/>
</dbReference>
<protein>
    <submittedName>
        <fullName evidence="8">Clathrin interactor EPSIN 1</fullName>
    </submittedName>
</protein>
<dbReference type="GO" id="GO:0030276">
    <property type="term" value="F:clathrin binding"/>
    <property type="evidence" value="ECO:0007669"/>
    <property type="project" value="TreeGrafter"/>
</dbReference>
<dbReference type="SUPFAM" id="SSF48464">
    <property type="entry name" value="ENTH/VHS domain"/>
    <property type="match status" value="1"/>
</dbReference>
<feature type="region of interest" description="Disordered" evidence="6">
    <location>
        <begin position="211"/>
        <end position="231"/>
    </location>
</feature>
<dbReference type="PANTHER" id="PTHR12276">
    <property type="entry name" value="EPSIN/ENT-RELATED"/>
    <property type="match status" value="1"/>
</dbReference>
<gene>
    <name evidence="8" type="ORF">Sango_2214400</name>
</gene>
<keyword evidence="4" id="KW-0333">Golgi apparatus</keyword>
<dbReference type="PANTHER" id="PTHR12276:SF45">
    <property type="entry name" value="CLATHRIN INTERACTOR 1"/>
    <property type="match status" value="1"/>
</dbReference>
<evidence type="ECO:0000256" key="1">
    <source>
        <dbReference type="ARBA" id="ARBA00004132"/>
    </source>
</evidence>
<feature type="domain" description="ENTH" evidence="7">
    <location>
        <begin position="20"/>
        <end position="152"/>
    </location>
</feature>
<dbReference type="CDD" id="cd03571">
    <property type="entry name" value="ENTH"/>
    <property type="match status" value="1"/>
</dbReference>
<comment type="similarity">
    <text evidence="3">Belongs to the epsin family.</text>
</comment>
<proteinExistence type="inferred from homology"/>
<dbReference type="GO" id="GO:0005794">
    <property type="term" value="C:Golgi apparatus"/>
    <property type="evidence" value="ECO:0007669"/>
    <property type="project" value="UniProtKB-SubCell"/>
</dbReference>